<reference evidence="2 3" key="1">
    <citation type="submission" date="2019-09" db="EMBL/GenBank/DDBJ databases">
        <authorList>
            <person name="Depoorter E."/>
        </authorList>
    </citation>
    <scope>NUCLEOTIDE SEQUENCE [LARGE SCALE GENOMIC DNA]</scope>
    <source>
        <strain evidence="2">R-71033</strain>
    </source>
</reference>
<evidence type="ECO:0000313" key="2">
    <source>
        <dbReference type="EMBL" id="VWD30986.1"/>
    </source>
</evidence>
<dbReference type="AlphaFoldDB" id="A0A6P2ZHB1"/>
<organism evidence="2 3">
    <name type="scientific">Burkholderia contaminans</name>
    <dbReference type="NCBI Taxonomy" id="488447"/>
    <lineage>
        <taxon>Bacteria</taxon>
        <taxon>Pseudomonadati</taxon>
        <taxon>Pseudomonadota</taxon>
        <taxon>Betaproteobacteria</taxon>
        <taxon>Burkholderiales</taxon>
        <taxon>Burkholderiaceae</taxon>
        <taxon>Burkholderia</taxon>
        <taxon>Burkholderia cepacia complex</taxon>
    </lineage>
</organism>
<feature type="transmembrane region" description="Helical" evidence="1">
    <location>
        <begin position="376"/>
        <end position="396"/>
    </location>
</feature>
<feature type="transmembrane region" description="Helical" evidence="1">
    <location>
        <begin position="143"/>
        <end position="163"/>
    </location>
</feature>
<dbReference type="EMBL" id="CABVQS010000016">
    <property type="protein sequence ID" value="VWD30986.1"/>
    <property type="molecule type" value="Genomic_DNA"/>
</dbReference>
<feature type="transmembrane region" description="Helical" evidence="1">
    <location>
        <begin position="169"/>
        <end position="189"/>
    </location>
</feature>
<feature type="transmembrane region" description="Helical" evidence="1">
    <location>
        <begin position="115"/>
        <end position="136"/>
    </location>
</feature>
<evidence type="ECO:0000313" key="3">
    <source>
        <dbReference type="Proteomes" id="UP000494109"/>
    </source>
</evidence>
<feature type="transmembrane region" description="Helical" evidence="1">
    <location>
        <begin position="348"/>
        <end position="370"/>
    </location>
</feature>
<keyword evidence="1" id="KW-1133">Transmembrane helix</keyword>
<name>A0A6P2ZHB1_9BURK</name>
<dbReference type="RefSeq" id="WP_174946081.1">
    <property type="nucleotide sequence ID" value="NZ_CABVQS010000016.1"/>
</dbReference>
<evidence type="ECO:0008006" key="4">
    <source>
        <dbReference type="Google" id="ProtNLM"/>
    </source>
</evidence>
<dbReference type="Proteomes" id="UP000494109">
    <property type="component" value="Unassembled WGS sequence"/>
</dbReference>
<keyword evidence="1" id="KW-0812">Transmembrane</keyword>
<feature type="transmembrane region" description="Helical" evidence="1">
    <location>
        <begin position="236"/>
        <end position="261"/>
    </location>
</feature>
<protein>
    <recommendedName>
        <fullName evidence="4">Glycosyltransferase RgtA/B/C/D-like domain-containing protein</fullName>
    </recommendedName>
</protein>
<sequence length="422" mass="47978">MQRLTWLVLFPLIIATVFIFNPSGLRHDVGDVKGKYIDIVDSFSEYLVRDKIKNEILGTENKGPLLIIPHGYPNNDYNYYPGKTRLYYSNPALQAYVASLVARGLGLKTERQIDIFLAALRFANALLLALIICVFFRRIIKDYCLNCAPLAPILLSSLAGFVFFSQNLYFISAIFYAPLAYSAIAVGRWKNRALYAGFVALSFLNFSRGYEFATIYTINGVFSALCFMRGSNRRLIQAGIVIFTSICFGFLIAAIDHVLIVCHAIDRSSLRAGAELAFSSLTERTASFDNVPLPLTTQFFEVIRGRMGDTAFVFPWFGEWKLTEGNVFAIASIALLVRFHRLTRLEKLIFVWAPLSYVSWYVFGYQHIMWHFMYEWNIFAATIGIGFCILILQYCSEIAAYARNLRSCIRHTSDAPKRNFTD</sequence>
<gene>
    <name evidence="2" type="ORF">BCO71033_03879</name>
</gene>
<proteinExistence type="predicted"/>
<accession>A0A6P2ZHB1</accession>
<keyword evidence="1" id="KW-0472">Membrane</keyword>
<evidence type="ECO:0000256" key="1">
    <source>
        <dbReference type="SAM" id="Phobius"/>
    </source>
</evidence>